<evidence type="ECO:0000256" key="4">
    <source>
        <dbReference type="ARBA" id="ARBA00022676"/>
    </source>
</evidence>
<keyword evidence="8 11" id="KW-0472">Membrane</keyword>
<evidence type="ECO:0000256" key="1">
    <source>
        <dbReference type="ARBA" id="ARBA00004651"/>
    </source>
</evidence>
<dbReference type="InParanoid" id="Q75E23"/>
<dbReference type="eggNOG" id="KOG2571">
    <property type="taxonomic scope" value="Eukaryota"/>
</dbReference>
<dbReference type="GO" id="GO:0000920">
    <property type="term" value="P:septum digestion after cytokinesis"/>
    <property type="evidence" value="ECO:0007669"/>
    <property type="project" value="EnsemblFungi"/>
</dbReference>
<sequence>MEHGFAGNFSNFQRGSPRRPYTAASGGGEEEQVQQGLEASRGGETAQLHRDGTAYPPVFSVPPQAARLGGYGVGNGLRSQPAIGIPQATSRNDVLGAHGAQVYSNVVPYNDDEFYEDVGRVSYVHDNSANQNHYYEHKETVPMLEEKSAPYTLSVVEDSQQSTGLQLTDTERQEGYIDQRGDEYQIISYLDSQGDTVNPYGSGHIMSARTDVDPMYRSADTPEAYFSTSGSDLSRSGLIGSTPVPKGSGDCSDLSSERLLSGLPQSKQPKNRIVLRKFKLYRGNFIFDCPVSEQLVSQYARGMREDYLTNEYKFMRYQAVTCEPAEFQLKNFTVRQLKYAVPRRTEIMIVITMYNENDILLARTLKGVMDNIKYFTRRKRSDIWGPDAWKRICVCVVSDGREAINPRSLALMSALGCYQDGFAKDEINGKKVVAHVYEHTTKINITKVSRSKVHLACGDNTVPVQLLFCLKEKNQKKINSHRWAFEALAPVVQPEIVTLLDAGTLPGKDSIYQLWKEFLDPNIGGACGEIRTDLGPGYSKLLNPLVASQNFEYKMSNILDKTTESNFGFISVLPGAFSAYRYAALEGEPLRKYFMGENLNSTVFLSNMYLAEDRILCFEIVIKKNARWLLRYSRASYAATDVPDRIPEFILQRRRWLNGSFFAALYSFVHFYKIWSSGHTIFRKLLLTVEFFYLFITMLIAWFSLSSFFLVFRILTLSLTISYPEYSAFRYLSVIFLWLYGITILITFILSLGNKPKGTPKFYLTTFIFFAILMIYMMFCALYMSVSTIKTMVIENKVSFQALLKSGSFKDIVISMSSTYCLYILSSIVYLHPMHMLTSFIQYVLLSPSYINILNIYAFCNVHDISWGTKGSQPKPLGKLESKADGTVRMEIPVSAREIDYNYNKYLDILQNPERGMDDSIPSFEEQKTSYLAAVRSLVIIFWIISNFVIIALVLETGGIGQYQYLKAADEDEPDTIAILSSNATVYFSAILWLVAIMAAIRFVGCCIYMIKRVSRRFRRN</sequence>
<evidence type="ECO:0000313" key="13">
    <source>
        <dbReference type="EMBL" id="AAS50618.2"/>
    </source>
</evidence>
<dbReference type="GO" id="GO:0005886">
    <property type="term" value="C:plasma membrane"/>
    <property type="evidence" value="ECO:0007669"/>
    <property type="project" value="UniProtKB-SubCell"/>
</dbReference>
<dbReference type="InterPro" id="IPR004835">
    <property type="entry name" value="Chitin_synth"/>
</dbReference>
<keyword evidence="14" id="KW-1185">Reference proteome</keyword>
<dbReference type="PANTHER" id="PTHR22914">
    <property type="entry name" value="CHITIN SYNTHASE"/>
    <property type="match status" value="1"/>
</dbReference>
<feature type="domain" description="Chitin synthase N-terminal" evidence="12">
    <location>
        <begin position="275"/>
        <end position="346"/>
    </location>
</feature>
<keyword evidence="6 11" id="KW-0812">Transmembrane</keyword>
<keyword evidence="9" id="KW-0961">Cell wall biogenesis/degradation</keyword>
<accession>Q75E23</accession>
<feature type="transmembrane region" description="Helical" evidence="11">
    <location>
        <begin position="812"/>
        <end position="831"/>
    </location>
</feature>
<feature type="transmembrane region" description="Helical" evidence="11">
    <location>
        <begin position="933"/>
        <end position="955"/>
    </location>
</feature>
<organism evidence="13 14">
    <name type="scientific">Eremothecium gossypii (strain ATCC 10895 / CBS 109.51 / FGSC 9923 / NRRL Y-1056)</name>
    <name type="common">Yeast</name>
    <name type="synonym">Ashbya gossypii</name>
    <dbReference type="NCBI Taxonomy" id="284811"/>
    <lineage>
        <taxon>Eukaryota</taxon>
        <taxon>Fungi</taxon>
        <taxon>Dikarya</taxon>
        <taxon>Ascomycota</taxon>
        <taxon>Saccharomycotina</taxon>
        <taxon>Saccharomycetes</taxon>
        <taxon>Saccharomycetales</taxon>
        <taxon>Saccharomycetaceae</taxon>
        <taxon>Eremothecium</taxon>
    </lineage>
</organism>
<dbReference type="GeneID" id="4618874"/>
<dbReference type="GO" id="GO:0071944">
    <property type="term" value="C:cell periphery"/>
    <property type="evidence" value="ECO:0000318"/>
    <property type="project" value="GO_Central"/>
</dbReference>
<dbReference type="CAZy" id="GT2">
    <property type="family name" value="Glycosyltransferase Family 2"/>
</dbReference>
<evidence type="ECO:0000256" key="2">
    <source>
        <dbReference type="ARBA" id="ARBA00012543"/>
    </source>
</evidence>
<feature type="transmembrane region" description="Helical" evidence="11">
    <location>
        <begin position="731"/>
        <end position="750"/>
    </location>
</feature>
<dbReference type="Proteomes" id="UP000000591">
    <property type="component" value="Chromosome II"/>
</dbReference>
<dbReference type="Pfam" id="PF01644">
    <property type="entry name" value="Chitin_synth_1"/>
    <property type="match status" value="1"/>
</dbReference>
<dbReference type="EMBL" id="AE016815">
    <property type="protein sequence ID" value="AAS50618.2"/>
    <property type="molecule type" value="Genomic_DNA"/>
</dbReference>
<evidence type="ECO:0000256" key="8">
    <source>
        <dbReference type="ARBA" id="ARBA00023136"/>
    </source>
</evidence>
<dbReference type="Pfam" id="PF08407">
    <property type="entry name" value="Chitin_synth_1N"/>
    <property type="match status" value="1"/>
</dbReference>
<protein>
    <recommendedName>
        <fullName evidence="2">chitin synthase</fullName>
        <ecNumber evidence="2">2.4.1.16</ecNumber>
    </recommendedName>
</protein>
<dbReference type="OrthoDB" id="26569at2759"/>
<gene>
    <name evidence="13" type="ORF">AGOS_ABL153W</name>
</gene>
<evidence type="ECO:0000256" key="9">
    <source>
        <dbReference type="ARBA" id="ARBA00023316"/>
    </source>
</evidence>
<dbReference type="GO" id="GO:0006031">
    <property type="term" value="P:chitin biosynthetic process"/>
    <property type="evidence" value="ECO:0000318"/>
    <property type="project" value="GO_Central"/>
</dbReference>
<dbReference type="STRING" id="284811.Q75E23"/>
<keyword evidence="5" id="KW-0808">Transferase</keyword>
<feature type="region of interest" description="Disordered" evidence="10">
    <location>
        <begin position="226"/>
        <end position="255"/>
    </location>
</feature>
<evidence type="ECO:0000313" key="14">
    <source>
        <dbReference type="Proteomes" id="UP000000591"/>
    </source>
</evidence>
<evidence type="ECO:0000259" key="12">
    <source>
        <dbReference type="Pfam" id="PF08407"/>
    </source>
</evidence>
<feature type="transmembrane region" description="Helical" evidence="11">
    <location>
        <begin position="687"/>
        <end position="711"/>
    </location>
</feature>
<dbReference type="OMA" id="NTIMSWF"/>
<dbReference type="PANTHER" id="PTHR22914:SF9">
    <property type="entry name" value="CHITIN SYNTHASE 1"/>
    <property type="match status" value="1"/>
</dbReference>
<dbReference type="GO" id="GO:0030476">
    <property type="term" value="P:ascospore wall assembly"/>
    <property type="evidence" value="ECO:0007669"/>
    <property type="project" value="EnsemblFungi"/>
</dbReference>
<dbReference type="KEGG" id="ago:AGOS_ABL153W"/>
<dbReference type="EC" id="2.4.1.16" evidence="2"/>
<evidence type="ECO:0000256" key="11">
    <source>
        <dbReference type="SAM" id="Phobius"/>
    </source>
</evidence>
<evidence type="ECO:0000256" key="3">
    <source>
        <dbReference type="ARBA" id="ARBA00022475"/>
    </source>
</evidence>
<evidence type="ECO:0000256" key="6">
    <source>
        <dbReference type="ARBA" id="ARBA00022692"/>
    </source>
</evidence>
<proteinExistence type="predicted"/>
<dbReference type="AlphaFoldDB" id="Q75E23"/>
<evidence type="ECO:0000256" key="10">
    <source>
        <dbReference type="SAM" id="MobiDB-lite"/>
    </source>
</evidence>
<dbReference type="HOGENOM" id="CLU_004760_3_1_1"/>
<dbReference type="RefSeq" id="NP_982794.2">
    <property type="nucleotide sequence ID" value="NM_208147.2"/>
</dbReference>
<feature type="region of interest" description="Disordered" evidence="10">
    <location>
        <begin position="1"/>
        <end position="58"/>
    </location>
</feature>
<dbReference type="GO" id="GO:0004100">
    <property type="term" value="F:chitin synthase activity"/>
    <property type="evidence" value="ECO:0000318"/>
    <property type="project" value="GO_Central"/>
</dbReference>
<dbReference type="SUPFAM" id="SSF53448">
    <property type="entry name" value="Nucleotide-diphospho-sugar transferases"/>
    <property type="match status" value="1"/>
</dbReference>
<feature type="transmembrane region" description="Helical" evidence="11">
    <location>
        <begin position="762"/>
        <end position="784"/>
    </location>
</feature>
<dbReference type="GO" id="GO:0045009">
    <property type="term" value="C:chitosome"/>
    <property type="evidence" value="ECO:0007669"/>
    <property type="project" value="EnsemblFungi"/>
</dbReference>
<keyword evidence="3" id="KW-1003">Cell membrane</keyword>
<dbReference type="FunCoup" id="Q75E23">
    <property type="interactions" value="104"/>
</dbReference>
<comment type="subcellular location">
    <subcellularLocation>
        <location evidence="1">Cell membrane</location>
        <topology evidence="1">Multi-pass membrane protein</topology>
    </subcellularLocation>
</comment>
<evidence type="ECO:0000256" key="5">
    <source>
        <dbReference type="ARBA" id="ARBA00022679"/>
    </source>
</evidence>
<name>Q75E23_EREGS</name>
<feature type="transmembrane region" description="Helical" evidence="11">
    <location>
        <begin position="990"/>
        <end position="1011"/>
    </location>
</feature>
<dbReference type="InterPro" id="IPR029044">
    <property type="entry name" value="Nucleotide-diphossugar_trans"/>
</dbReference>
<dbReference type="InterPro" id="IPR013616">
    <property type="entry name" value="Chitin_synth_N"/>
</dbReference>
<reference evidence="13 14" key="1">
    <citation type="journal article" date="2004" name="Science">
        <title>The Ashbya gossypii genome as a tool for mapping the ancient Saccharomyces cerevisiae genome.</title>
        <authorList>
            <person name="Dietrich F.S."/>
            <person name="Voegeli S."/>
            <person name="Brachat S."/>
            <person name="Lerch A."/>
            <person name="Gates K."/>
            <person name="Steiner S."/>
            <person name="Mohr C."/>
            <person name="Pohlmann R."/>
            <person name="Luedi P."/>
            <person name="Choi S."/>
            <person name="Wing R.A."/>
            <person name="Flavier A."/>
            <person name="Gaffney T.D."/>
            <person name="Philippsen P."/>
        </authorList>
    </citation>
    <scope>NUCLEOTIDE SEQUENCE [LARGE SCALE GENOMIC DNA]</scope>
    <source>
        <strain evidence="14">ATCC 10895 / CBS 109.51 / FGSC 9923 / NRRL Y-1056</strain>
    </source>
</reference>
<dbReference type="CDD" id="cd04190">
    <property type="entry name" value="Chitin_synth_C"/>
    <property type="match status" value="1"/>
</dbReference>
<keyword evidence="4" id="KW-0328">Glycosyltransferase</keyword>
<keyword evidence="7 11" id="KW-1133">Transmembrane helix</keyword>
<reference evidence="14" key="2">
    <citation type="journal article" date="2013" name="G3 (Bethesda)">
        <title>Genomes of Ashbya fungi isolated from insects reveal four mating-type loci, numerous translocations, lack of transposons, and distinct gene duplications.</title>
        <authorList>
            <person name="Dietrich F.S."/>
            <person name="Voegeli S."/>
            <person name="Kuo S."/>
            <person name="Philippsen P."/>
        </authorList>
    </citation>
    <scope>GENOME REANNOTATION</scope>
    <source>
        <strain evidence="14">ATCC 10895 / CBS 109.51 / FGSC 9923 / NRRL Y-1056</strain>
    </source>
</reference>
<dbReference type="GO" id="GO:0030428">
    <property type="term" value="C:cell septum"/>
    <property type="evidence" value="ECO:0000318"/>
    <property type="project" value="GO_Central"/>
</dbReference>
<evidence type="ECO:0000256" key="7">
    <source>
        <dbReference type="ARBA" id="ARBA00022989"/>
    </source>
</evidence>